<keyword evidence="1" id="KW-0472">Membrane</keyword>
<feature type="transmembrane region" description="Helical" evidence="1">
    <location>
        <begin position="92"/>
        <end position="112"/>
    </location>
</feature>
<dbReference type="RefSeq" id="WP_188463722.1">
    <property type="nucleotide sequence ID" value="NZ_BAABHU010000007.1"/>
</dbReference>
<organism evidence="2 3">
    <name type="scientific">Marivirga lumbricoides</name>
    <dbReference type="NCBI Taxonomy" id="1046115"/>
    <lineage>
        <taxon>Bacteria</taxon>
        <taxon>Pseudomonadati</taxon>
        <taxon>Bacteroidota</taxon>
        <taxon>Cytophagia</taxon>
        <taxon>Cytophagales</taxon>
        <taxon>Marivirgaceae</taxon>
        <taxon>Marivirga</taxon>
    </lineage>
</organism>
<gene>
    <name evidence="2" type="ORF">GCM10011506_24230</name>
</gene>
<sequence>MQINQLKDVPATVSNQKLLKKHEAFKKLIFELQKREIPISILAVINKEVEKINVSLVAEKDFLKQMRKSKSKILSLVEKELKLVTRNHYRNLWLVLGMSAFGLPLGVVFGFAVDNIGLMGIGLPLGMVIGMAVGTAMDKKAKEQGRQLDVEMNF</sequence>
<evidence type="ECO:0008006" key="4">
    <source>
        <dbReference type="Google" id="ProtNLM"/>
    </source>
</evidence>
<proteinExistence type="predicted"/>
<feature type="transmembrane region" description="Helical" evidence="1">
    <location>
        <begin position="118"/>
        <end position="137"/>
    </location>
</feature>
<accession>A0ABQ1MBI2</accession>
<reference evidence="3" key="1">
    <citation type="journal article" date="2019" name="Int. J. Syst. Evol. Microbiol.">
        <title>The Global Catalogue of Microorganisms (GCM) 10K type strain sequencing project: providing services to taxonomists for standard genome sequencing and annotation.</title>
        <authorList>
            <consortium name="The Broad Institute Genomics Platform"/>
            <consortium name="The Broad Institute Genome Sequencing Center for Infectious Disease"/>
            <person name="Wu L."/>
            <person name="Ma J."/>
        </authorList>
    </citation>
    <scope>NUCLEOTIDE SEQUENCE [LARGE SCALE GENOMIC DNA]</scope>
    <source>
        <strain evidence="3">CGMCC 1.10832</strain>
    </source>
</reference>
<evidence type="ECO:0000313" key="3">
    <source>
        <dbReference type="Proteomes" id="UP000636010"/>
    </source>
</evidence>
<protein>
    <recommendedName>
        <fullName evidence="4">Glycine zipper family protein</fullName>
    </recommendedName>
</protein>
<dbReference type="EMBL" id="BMEC01000007">
    <property type="protein sequence ID" value="GGC38008.1"/>
    <property type="molecule type" value="Genomic_DNA"/>
</dbReference>
<keyword evidence="3" id="KW-1185">Reference proteome</keyword>
<evidence type="ECO:0000256" key="1">
    <source>
        <dbReference type="SAM" id="Phobius"/>
    </source>
</evidence>
<dbReference type="Proteomes" id="UP000636010">
    <property type="component" value="Unassembled WGS sequence"/>
</dbReference>
<keyword evidence="1" id="KW-0812">Transmembrane</keyword>
<name>A0ABQ1MBI2_9BACT</name>
<evidence type="ECO:0000313" key="2">
    <source>
        <dbReference type="EMBL" id="GGC38008.1"/>
    </source>
</evidence>
<comment type="caution">
    <text evidence="2">The sequence shown here is derived from an EMBL/GenBank/DDBJ whole genome shotgun (WGS) entry which is preliminary data.</text>
</comment>
<keyword evidence="1" id="KW-1133">Transmembrane helix</keyword>